<dbReference type="Pfam" id="PF00126">
    <property type="entry name" value="HTH_1"/>
    <property type="match status" value="1"/>
</dbReference>
<protein>
    <submittedName>
        <fullName evidence="6">LysR family transcriptional regulator</fullName>
    </submittedName>
</protein>
<keyword evidence="7" id="KW-1185">Reference proteome</keyword>
<feature type="domain" description="HTH lysR-type" evidence="5">
    <location>
        <begin position="4"/>
        <end position="62"/>
    </location>
</feature>
<dbReference type="PANTHER" id="PTHR30346">
    <property type="entry name" value="TRANSCRIPTIONAL DUAL REGULATOR HCAR-RELATED"/>
    <property type="match status" value="1"/>
</dbReference>
<dbReference type="AlphaFoldDB" id="A0A917MVI2"/>
<dbReference type="InterPro" id="IPR000847">
    <property type="entry name" value="LysR_HTH_N"/>
</dbReference>
<dbReference type="Gene3D" id="3.40.190.10">
    <property type="entry name" value="Periplasmic binding protein-like II"/>
    <property type="match status" value="2"/>
</dbReference>
<dbReference type="SUPFAM" id="SSF46785">
    <property type="entry name" value="Winged helix' DNA-binding domain"/>
    <property type="match status" value="1"/>
</dbReference>
<dbReference type="GO" id="GO:0003700">
    <property type="term" value="F:DNA-binding transcription factor activity"/>
    <property type="evidence" value="ECO:0007669"/>
    <property type="project" value="InterPro"/>
</dbReference>
<evidence type="ECO:0000256" key="3">
    <source>
        <dbReference type="ARBA" id="ARBA00023125"/>
    </source>
</evidence>
<dbReference type="GO" id="GO:0032993">
    <property type="term" value="C:protein-DNA complex"/>
    <property type="evidence" value="ECO:0007669"/>
    <property type="project" value="TreeGrafter"/>
</dbReference>
<reference evidence="6 7" key="1">
    <citation type="journal article" date="2014" name="Int. J. Syst. Evol. Microbiol.">
        <title>Complete genome sequence of Corynebacterium casei LMG S-19264T (=DSM 44701T), isolated from a smear-ripened cheese.</title>
        <authorList>
            <consortium name="US DOE Joint Genome Institute (JGI-PGF)"/>
            <person name="Walter F."/>
            <person name="Albersmeier A."/>
            <person name="Kalinowski J."/>
            <person name="Ruckert C."/>
        </authorList>
    </citation>
    <scope>NUCLEOTIDE SEQUENCE [LARGE SCALE GENOMIC DNA]</scope>
    <source>
        <strain evidence="6 7">CCM 8669</strain>
    </source>
</reference>
<dbReference type="PANTHER" id="PTHR30346:SF0">
    <property type="entry name" value="HCA OPERON TRANSCRIPTIONAL ACTIVATOR HCAR"/>
    <property type="match status" value="1"/>
</dbReference>
<evidence type="ECO:0000256" key="2">
    <source>
        <dbReference type="ARBA" id="ARBA00023015"/>
    </source>
</evidence>
<keyword evidence="4" id="KW-0804">Transcription</keyword>
<dbReference type="RefSeq" id="WP_188360265.1">
    <property type="nucleotide sequence ID" value="NZ_BMDC01000004.1"/>
</dbReference>
<comment type="caution">
    <text evidence="6">The sequence shown here is derived from an EMBL/GenBank/DDBJ whole genome shotgun (WGS) entry which is preliminary data.</text>
</comment>
<proteinExistence type="inferred from homology"/>
<accession>A0A917MVI2</accession>
<dbReference type="Pfam" id="PF03466">
    <property type="entry name" value="LysR_substrate"/>
    <property type="match status" value="1"/>
</dbReference>
<evidence type="ECO:0000313" key="7">
    <source>
        <dbReference type="Proteomes" id="UP000600171"/>
    </source>
</evidence>
<dbReference type="SUPFAM" id="SSF53850">
    <property type="entry name" value="Periplasmic binding protein-like II"/>
    <property type="match status" value="1"/>
</dbReference>
<evidence type="ECO:0000256" key="4">
    <source>
        <dbReference type="ARBA" id="ARBA00023163"/>
    </source>
</evidence>
<keyword evidence="3" id="KW-0238">DNA-binding</keyword>
<dbReference type="Gene3D" id="1.10.10.10">
    <property type="entry name" value="Winged helix-like DNA-binding domain superfamily/Winged helix DNA-binding domain"/>
    <property type="match status" value="1"/>
</dbReference>
<dbReference type="InterPro" id="IPR005119">
    <property type="entry name" value="LysR_subst-bd"/>
</dbReference>
<comment type="similarity">
    <text evidence="1">Belongs to the LysR transcriptional regulatory family.</text>
</comment>
<dbReference type="EMBL" id="BMDC01000004">
    <property type="protein sequence ID" value="GGH66284.1"/>
    <property type="molecule type" value="Genomic_DNA"/>
</dbReference>
<dbReference type="Proteomes" id="UP000600171">
    <property type="component" value="Unassembled WGS sequence"/>
</dbReference>
<dbReference type="GO" id="GO:0003677">
    <property type="term" value="F:DNA binding"/>
    <property type="evidence" value="ECO:0007669"/>
    <property type="project" value="UniProtKB-KW"/>
</dbReference>
<name>A0A917MVI2_9MICC</name>
<evidence type="ECO:0000256" key="1">
    <source>
        <dbReference type="ARBA" id="ARBA00009437"/>
    </source>
</evidence>
<dbReference type="InterPro" id="IPR036388">
    <property type="entry name" value="WH-like_DNA-bd_sf"/>
</dbReference>
<dbReference type="InterPro" id="IPR036390">
    <property type="entry name" value="WH_DNA-bd_sf"/>
</dbReference>
<gene>
    <name evidence="6" type="ORF">GCM10007359_20340</name>
</gene>
<evidence type="ECO:0000313" key="6">
    <source>
        <dbReference type="EMBL" id="GGH66284.1"/>
    </source>
</evidence>
<evidence type="ECO:0000259" key="5">
    <source>
        <dbReference type="PROSITE" id="PS50931"/>
    </source>
</evidence>
<organism evidence="6 7">
    <name type="scientific">Rothia aerolata</name>
    <dbReference type="NCBI Taxonomy" id="1812262"/>
    <lineage>
        <taxon>Bacteria</taxon>
        <taxon>Bacillati</taxon>
        <taxon>Actinomycetota</taxon>
        <taxon>Actinomycetes</taxon>
        <taxon>Micrococcales</taxon>
        <taxon>Micrococcaceae</taxon>
        <taxon>Rothia</taxon>
    </lineage>
</organism>
<keyword evidence="2" id="KW-0805">Transcription regulation</keyword>
<dbReference type="PROSITE" id="PS50931">
    <property type="entry name" value="HTH_LYSR"/>
    <property type="match status" value="1"/>
</dbReference>
<sequence>MIGLTLRQMEYLVAVADTGTIAGAADLCKVSPVAVGQAIDEIEKSLHTVLTVRRRSKGVVLTQAGEAVVAHLRKILRETQQIPQIVESANQRVERSIKIGIFPTLAPWVMPAILREYAQNFPEVSVDFVELTAAQMKEKLTLGTVDVALTYKGHDPQNTAVLDAGQMTLYALVPASHKLAQRTSVALDELRQENFAIPGYMPAHDTIYNLLERHSMEQQVVWTAQSNDTLKSLVGEGLALSLIFSFGRITHSLHGQEVVSVPIANPEIENSVVVCYPPHRSPGVIEKNIQKIVQAEAAGHNKNRER</sequence>